<protein>
    <submittedName>
        <fullName evidence="1">Uncharacterized protein</fullName>
    </submittedName>
</protein>
<sequence length="131" mass="14194">MASKIEIDRLAHMANALRPDWPIRSLVTYLAREHVARGYQDLAKAIAHIATDPATSTPARLGESGPWWPTLGTTSPVIGPGRARCDQYGHEHYPAHNCPGCRTDALTGVRLPAPLPEDYTDAKTAAAEGDR</sequence>
<name>A0ABS7SBY8_9MICO</name>
<accession>A0ABS7SBY8</accession>
<dbReference type="EMBL" id="JAGSHT010000013">
    <property type="protein sequence ID" value="MBZ2197260.1"/>
    <property type="molecule type" value="Genomic_DNA"/>
</dbReference>
<comment type="caution">
    <text evidence="1">The sequence shown here is derived from an EMBL/GenBank/DDBJ whole genome shotgun (WGS) entry which is preliminary data.</text>
</comment>
<keyword evidence="2" id="KW-1185">Reference proteome</keyword>
<dbReference type="RefSeq" id="WP_223406889.1">
    <property type="nucleotide sequence ID" value="NZ_JAGSHT010000013.1"/>
</dbReference>
<proteinExistence type="predicted"/>
<gene>
    <name evidence="1" type="ORF">KCQ71_13930</name>
</gene>
<reference evidence="1 2" key="1">
    <citation type="submission" date="2021-04" db="EMBL/GenBank/DDBJ databases">
        <title>Ruania sp. nov., isolated from sandy soil of mangrove forest.</title>
        <authorList>
            <person name="Ge X."/>
            <person name="Huang R."/>
            <person name="Liu W."/>
        </authorList>
    </citation>
    <scope>NUCLEOTIDE SEQUENCE [LARGE SCALE GENOMIC DNA]</scope>
    <source>
        <strain evidence="1 2">N2-46</strain>
    </source>
</reference>
<evidence type="ECO:0000313" key="2">
    <source>
        <dbReference type="Proteomes" id="UP000826651"/>
    </source>
</evidence>
<organism evidence="1 2">
    <name type="scientific">Occultella gossypii</name>
    <dbReference type="NCBI Taxonomy" id="2800820"/>
    <lineage>
        <taxon>Bacteria</taxon>
        <taxon>Bacillati</taxon>
        <taxon>Actinomycetota</taxon>
        <taxon>Actinomycetes</taxon>
        <taxon>Micrococcales</taxon>
        <taxon>Ruaniaceae</taxon>
        <taxon>Occultella</taxon>
    </lineage>
</organism>
<evidence type="ECO:0000313" key="1">
    <source>
        <dbReference type="EMBL" id="MBZ2197260.1"/>
    </source>
</evidence>
<dbReference type="Proteomes" id="UP000826651">
    <property type="component" value="Unassembled WGS sequence"/>
</dbReference>